<comment type="caution">
    <text evidence="2">The sequence shown here is derived from an EMBL/GenBank/DDBJ whole genome shotgun (WGS) entry which is preliminary data.</text>
</comment>
<dbReference type="Proteomes" id="UP001302602">
    <property type="component" value="Unassembled WGS sequence"/>
</dbReference>
<protein>
    <submittedName>
        <fullName evidence="2">Uncharacterized protein</fullName>
    </submittedName>
</protein>
<dbReference type="EMBL" id="MU853223">
    <property type="protein sequence ID" value="KAK4128581.1"/>
    <property type="molecule type" value="Genomic_DNA"/>
</dbReference>
<dbReference type="RefSeq" id="XP_062652352.1">
    <property type="nucleotide sequence ID" value="XM_062791702.1"/>
</dbReference>
<sequence length="83" mass="9370">MKESLGWLGAQLMVWWLECSQQGTPESAHYRSETTEFLPDDSGIKSVQCGVRDLCCRTEYLAVLKLLMTDISSPFLQNVVISQ</sequence>
<feature type="signal peptide" evidence="1">
    <location>
        <begin position="1"/>
        <end position="22"/>
    </location>
</feature>
<reference evidence="2" key="2">
    <citation type="submission" date="2023-05" db="EMBL/GenBank/DDBJ databases">
        <authorList>
            <consortium name="Lawrence Berkeley National Laboratory"/>
            <person name="Steindorff A."/>
            <person name="Hensen N."/>
            <person name="Bonometti L."/>
            <person name="Westerberg I."/>
            <person name="Brannstrom I.O."/>
            <person name="Guillou S."/>
            <person name="Cros-Aarteil S."/>
            <person name="Calhoun S."/>
            <person name="Haridas S."/>
            <person name="Kuo A."/>
            <person name="Mondo S."/>
            <person name="Pangilinan J."/>
            <person name="Riley R."/>
            <person name="Labutti K."/>
            <person name="Andreopoulos B."/>
            <person name="Lipzen A."/>
            <person name="Chen C."/>
            <person name="Yanf M."/>
            <person name="Daum C."/>
            <person name="Ng V."/>
            <person name="Clum A."/>
            <person name="Ohm R."/>
            <person name="Martin F."/>
            <person name="Silar P."/>
            <person name="Natvig D."/>
            <person name="Lalanne C."/>
            <person name="Gautier V."/>
            <person name="Ament-Velasquez S.L."/>
            <person name="Kruys A."/>
            <person name="Hutchinson M.I."/>
            <person name="Powell A.J."/>
            <person name="Barry K."/>
            <person name="Miller A.N."/>
            <person name="Grigoriev I.V."/>
            <person name="Debuchy R."/>
            <person name="Gladieux P."/>
            <person name="Thoren M.H."/>
            <person name="Johannesson H."/>
        </authorList>
    </citation>
    <scope>NUCLEOTIDE SEQUENCE</scope>
    <source>
        <strain evidence="2">CBS 731.68</strain>
    </source>
</reference>
<reference evidence="2" key="1">
    <citation type="journal article" date="2023" name="Mol. Phylogenet. Evol.">
        <title>Genome-scale phylogeny and comparative genomics of the fungal order Sordariales.</title>
        <authorList>
            <person name="Hensen N."/>
            <person name="Bonometti L."/>
            <person name="Westerberg I."/>
            <person name="Brannstrom I.O."/>
            <person name="Guillou S."/>
            <person name="Cros-Aarteil S."/>
            <person name="Calhoun S."/>
            <person name="Haridas S."/>
            <person name="Kuo A."/>
            <person name="Mondo S."/>
            <person name="Pangilinan J."/>
            <person name="Riley R."/>
            <person name="LaButti K."/>
            <person name="Andreopoulos B."/>
            <person name="Lipzen A."/>
            <person name="Chen C."/>
            <person name="Yan M."/>
            <person name="Daum C."/>
            <person name="Ng V."/>
            <person name="Clum A."/>
            <person name="Steindorff A."/>
            <person name="Ohm R.A."/>
            <person name="Martin F."/>
            <person name="Silar P."/>
            <person name="Natvig D.O."/>
            <person name="Lalanne C."/>
            <person name="Gautier V."/>
            <person name="Ament-Velasquez S.L."/>
            <person name="Kruys A."/>
            <person name="Hutchinson M.I."/>
            <person name="Powell A.J."/>
            <person name="Barry K."/>
            <person name="Miller A.N."/>
            <person name="Grigoriev I.V."/>
            <person name="Debuchy R."/>
            <person name="Gladieux P."/>
            <person name="Hiltunen Thoren M."/>
            <person name="Johannesson H."/>
        </authorList>
    </citation>
    <scope>NUCLEOTIDE SEQUENCE</scope>
    <source>
        <strain evidence="2">CBS 731.68</strain>
    </source>
</reference>
<evidence type="ECO:0000313" key="2">
    <source>
        <dbReference type="EMBL" id="KAK4128581.1"/>
    </source>
</evidence>
<name>A0AAN6UBL9_9PEZI</name>
<evidence type="ECO:0000313" key="3">
    <source>
        <dbReference type="Proteomes" id="UP001302602"/>
    </source>
</evidence>
<dbReference type="GeneID" id="87828471"/>
<gene>
    <name evidence="2" type="ORF">N657DRAFT_639063</name>
</gene>
<accession>A0AAN6UBL9</accession>
<dbReference type="AlphaFoldDB" id="A0AAN6UBL9"/>
<proteinExistence type="predicted"/>
<feature type="chain" id="PRO_5042880835" evidence="1">
    <location>
        <begin position="23"/>
        <end position="83"/>
    </location>
</feature>
<organism evidence="2 3">
    <name type="scientific">Parathielavia appendiculata</name>
    <dbReference type="NCBI Taxonomy" id="2587402"/>
    <lineage>
        <taxon>Eukaryota</taxon>
        <taxon>Fungi</taxon>
        <taxon>Dikarya</taxon>
        <taxon>Ascomycota</taxon>
        <taxon>Pezizomycotina</taxon>
        <taxon>Sordariomycetes</taxon>
        <taxon>Sordariomycetidae</taxon>
        <taxon>Sordariales</taxon>
        <taxon>Chaetomiaceae</taxon>
        <taxon>Parathielavia</taxon>
    </lineage>
</organism>
<evidence type="ECO:0000256" key="1">
    <source>
        <dbReference type="SAM" id="SignalP"/>
    </source>
</evidence>
<keyword evidence="3" id="KW-1185">Reference proteome</keyword>
<keyword evidence="1" id="KW-0732">Signal</keyword>